<dbReference type="PANTHER" id="PTHR14453">
    <property type="entry name" value="PARP/ZINC FINGER CCCH TYPE DOMAIN CONTAINING PROTEIN"/>
    <property type="match status" value="1"/>
</dbReference>
<evidence type="ECO:0000259" key="15">
    <source>
        <dbReference type="PROSITE" id="PS51154"/>
    </source>
</evidence>
<evidence type="ECO:0000256" key="7">
    <source>
        <dbReference type="ARBA" id="ARBA00022695"/>
    </source>
</evidence>
<keyword evidence="12" id="KW-0539">Nucleus</keyword>
<keyword evidence="7" id="KW-0548">Nucleotidyltransferase</keyword>
<comment type="similarity">
    <text evidence="13">Belongs to the ARTD/PARP family.</text>
</comment>
<dbReference type="GO" id="GO:0060335">
    <property type="term" value="P:positive regulation of type II interferon-mediated signaling pathway"/>
    <property type="evidence" value="ECO:0007669"/>
    <property type="project" value="TreeGrafter"/>
</dbReference>
<evidence type="ECO:0000259" key="14">
    <source>
        <dbReference type="PROSITE" id="PS51059"/>
    </source>
</evidence>
<dbReference type="SUPFAM" id="SSF52949">
    <property type="entry name" value="Macro domain-like"/>
    <property type="match status" value="2"/>
</dbReference>
<dbReference type="GO" id="GO:0003714">
    <property type="term" value="F:transcription corepressor activity"/>
    <property type="evidence" value="ECO:0007669"/>
    <property type="project" value="TreeGrafter"/>
</dbReference>
<dbReference type="PROSITE" id="PS51059">
    <property type="entry name" value="PARP_CATALYTIC"/>
    <property type="match status" value="1"/>
</dbReference>
<comment type="subcellular location">
    <subcellularLocation>
        <location evidence="2">Cytoplasm</location>
    </subcellularLocation>
    <subcellularLocation>
        <location evidence="1">Nucleus</location>
    </subcellularLocation>
</comment>
<evidence type="ECO:0000256" key="5">
    <source>
        <dbReference type="ARBA" id="ARBA00022676"/>
    </source>
</evidence>
<dbReference type="GO" id="GO:1990404">
    <property type="term" value="F:NAD+-protein mono-ADP-ribosyltransferase activity"/>
    <property type="evidence" value="ECO:0007669"/>
    <property type="project" value="TreeGrafter"/>
</dbReference>
<dbReference type="KEGG" id="csyr:103254810"/>
<dbReference type="GeneID" id="103254810"/>
<dbReference type="InterPro" id="IPR002589">
    <property type="entry name" value="Macro_dom"/>
</dbReference>
<dbReference type="InterPro" id="IPR052056">
    <property type="entry name" value="Mono-ARTD/PARP"/>
</dbReference>
<feature type="domain" description="PARP catalytic" evidence="14">
    <location>
        <begin position="635"/>
        <end position="850"/>
    </location>
</feature>
<feature type="domain" description="Macro" evidence="15">
    <location>
        <begin position="108"/>
        <end position="296"/>
    </location>
</feature>
<keyword evidence="9" id="KW-0013">ADP-ribosylation</keyword>
<keyword evidence="4" id="KW-0399">Innate immunity</keyword>
<keyword evidence="10" id="KW-0391">Immunity</keyword>
<dbReference type="GO" id="GO:0005634">
    <property type="term" value="C:nucleus"/>
    <property type="evidence" value="ECO:0007669"/>
    <property type="project" value="UniProtKB-SubCell"/>
</dbReference>
<evidence type="ECO:0000256" key="13">
    <source>
        <dbReference type="ARBA" id="ARBA00024347"/>
    </source>
</evidence>
<dbReference type="OrthoDB" id="6133115at2759"/>
<dbReference type="PANTHER" id="PTHR14453:SF70">
    <property type="entry name" value="PROTEIN MONO-ADP-RIBOSYLTRANSFERASE PARP9"/>
    <property type="match status" value="1"/>
</dbReference>
<evidence type="ECO:0000256" key="8">
    <source>
        <dbReference type="ARBA" id="ARBA00022737"/>
    </source>
</evidence>
<keyword evidence="11" id="KW-0520">NAD</keyword>
<evidence type="ECO:0000256" key="9">
    <source>
        <dbReference type="ARBA" id="ARBA00022765"/>
    </source>
</evidence>
<organism evidence="16 17">
    <name type="scientific">Carlito syrichta</name>
    <name type="common">Philippine tarsier</name>
    <name type="synonym">Tarsius syrichta</name>
    <dbReference type="NCBI Taxonomy" id="1868482"/>
    <lineage>
        <taxon>Eukaryota</taxon>
        <taxon>Metazoa</taxon>
        <taxon>Chordata</taxon>
        <taxon>Craniata</taxon>
        <taxon>Vertebrata</taxon>
        <taxon>Euteleostomi</taxon>
        <taxon>Mammalia</taxon>
        <taxon>Eutheria</taxon>
        <taxon>Euarchontoglires</taxon>
        <taxon>Primates</taxon>
        <taxon>Haplorrhini</taxon>
        <taxon>Tarsiiformes</taxon>
        <taxon>Tarsiidae</taxon>
        <taxon>Carlito</taxon>
    </lineage>
</organism>
<feature type="domain" description="Macro" evidence="15">
    <location>
        <begin position="310"/>
        <end position="494"/>
    </location>
</feature>
<evidence type="ECO:0000256" key="4">
    <source>
        <dbReference type="ARBA" id="ARBA00022588"/>
    </source>
</evidence>
<dbReference type="CTD" id="83666"/>
<evidence type="ECO:0000256" key="2">
    <source>
        <dbReference type="ARBA" id="ARBA00004496"/>
    </source>
</evidence>
<dbReference type="AlphaFoldDB" id="A0A1U7ST15"/>
<name>A0A1U7ST15_CARSF</name>
<proteinExistence type="inferred from homology"/>
<evidence type="ECO:0000256" key="1">
    <source>
        <dbReference type="ARBA" id="ARBA00004123"/>
    </source>
</evidence>
<evidence type="ECO:0000313" key="16">
    <source>
        <dbReference type="Proteomes" id="UP000189704"/>
    </source>
</evidence>
<keyword evidence="3" id="KW-0963">Cytoplasm</keyword>
<dbReference type="InterPro" id="IPR012317">
    <property type="entry name" value="Poly(ADP-ribose)pol_cat_dom"/>
</dbReference>
<dbReference type="CDD" id="cd01439">
    <property type="entry name" value="TCCD_inducible_PARP_like"/>
    <property type="match status" value="1"/>
</dbReference>
<keyword evidence="16" id="KW-1185">Reference proteome</keyword>
<dbReference type="InterPro" id="IPR043472">
    <property type="entry name" value="Macro_dom-like"/>
</dbReference>
<dbReference type="CDD" id="cd02907">
    <property type="entry name" value="Macro_Af1521_BAL-like"/>
    <property type="match status" value="1"/>
</dbReference>
<evidence type="ECO:0000256" key="3">
    <source>
        <dbReference type="ARBA" id="ARBA00022490"/>
    </source>
</evidence>
<evidence type="ECO:0000256" key="6">
    <source>
        <dbReference type="ARBA" id="ARBA00022679"/>
    </source>
</evidence>
<dbReference type="FunFam" id="3.40.220.10:FF:000010">
    <property type="entry name" value="Poly [ADP-ribose] polymerase"/>
    <property type="match status" value="1"/>
</dbReference>
<dbReference type="SUPFAM" id="SSF56399">
    <property type="entry name" value="ADP-ribosylation"/>
    <property type="match status" value="1"/>
</dbReference>
<evidence type="ECO:0000256" key="11">
    <source>
        <dbReference type="ARBA" id="ARBA00023027"/>
    </source>
</evidence>
<dbReference type="Gene3D" id="3.90.228.10">
    <property type="match status" value="1"/>
</dbReference>
<dbReference type="Pfam" id="PF01661">
    <property type="entry name" value="Macro"/>
    <property type="match status" value="2"/>
</dbReference>
<dbReference type="GO" id="GO:0010629">
    <property type="term" value="P:negative regulation of gene expression"/>
    <property type="evidence" value="ECO:0007669"/>
    <property type="project" value="TreeGrafter"/>
</dbReference>
<gene>
    <name evidence="17" type="primary">PARP9</name>
</gene>
<evidence type="ECO:0000313" key="17">
    <source>
        <dbReference type="RefSeq" id="XP_008050989.1"/>
    </source>
</evidence>
<dbReference type="Proteomes" id="UP000189704">
    <property type="component" value="Unplaced"/>
</dbReference>
<dbReference type="GO" id="GO:0045087">
    <property type="term" value="P:innate immune response"/>
    <property type="evidence" value="ECO:0007669"/>
    <property type="project" value="UniProtKB-KW"/>
</dbReference>
<dbReference type="GO" id="GO:0016779">
    <property type="term" value="F:nucleotidyltransferase activity"/>
    <property type="evidence" value="ECO:0007669"/>
    <property type="project" value="UniProtKB-KW"/>
</dbReference>
<dbReference type="GO" id="GO:0044389">
    <property type="term" value="F:ubiquitin-like protein ligase binding"/>
    <property type="evidence" value="ECO:0007669"/>
    <property type="project" value="TreeGrafter"/>
</dbReference>
<keyword evidence="6" id="KW-0808">Transferase</keyword>
<dbReference type="GO" id="GO:0003950">
    <property type="term" value="F:NAD+ poly-ADP-ribosyltransferase activity"/>
    <property type="evidence" value="ECO:0007669"/>
    <property type="project" value="InterPro"/>
</dbReference>
<accession>A0A1U7ST15</accession>
<dbReference type="Gene3D" id="3.40.220.10">
    <property type="entry name" value="Leucine Aminopeptidase, subunit E, domain 1"/>
    <property type="match status" value="2"/>
</dbReference>
<dbReference type="STRING" id="1868482.ENSTSYP00000012874"/>
<sequence length="850" mass="95072">MDFSMGAGAAAYNEKSGRITSLSLLFQKVFAQIFPQWRKGNTEGECLPYKCAETDALGETYAQQIPINHNNFKILKNNESQLRKVLRTKFDCVSTLVSPGLEGNNKSQQVFKKVLSPGLELSVWKGDLTRHAVDVVVNAANEDLEHGGGLALALVKAGGPEIQEESRKYVANYGKIPTGEIAITGAGRLPCKKIIHAVGPRWKSFDPQGCISKLRLAILNILDYICGSRCIETVAIPALSSGIFQFPLVLCTETIVETILLYLQDKNIAGSLKEIHLVSNEEPTVAAFKLSSEALLGRNELGPWLSQESTLPSNTIVMNTLTLHIVQGQIELQKTDVIVNSVNPADIRVGPVAGSILQQAGAEMEREFIDKKAKLLLDSQFILVTKGFNLCCQYVYHVLWHADPKFLFLLQTLKNAMKQCLETCIELNITSISFPALGTGSMSIGKQTAAEIMFDEVLIFAKDHPKKQLTIRFVIFPTDLETYKVFSAEMVKKTKMLGLHNHNGPQSTRVEKRENGFEAKSPAIKLTGFNKEKLCEAHAWIQRILSLQDCHTIENNNILYLGKKEHDILSQFQETFSVSISEITSLGKTSLEIKGAQANLTEVVMNIENMLCEVQEEVARKKEQELWRFLGQWTDQQPKTPDEMKERIMFLRSPVTLTQEYHDQKREFEKCGLQVIKTEKIENKALMAAFQRKKKIMAGGSHKEPVSHVLFQQVPYQFCDLVCRVGFQRTYAEPCDPKYGVGIYFTKSLKNLADKVKKTSATHKMIYVFEAEVLIGSFCQGHHLSIIPPPLSPGAIDGHDSVVDNVSKPETFVIFSGMQAIPRYLWTCTQDHVRSQNYLSGPLIPFSQKP</sequence>
<reference evidence="17" key="1">
    <citation type="submission" date="2025-08" db="UniProtKB">
        <authorList>
            <consortium name="RefSeq"/>
        </authorList>
    </citation>
    <scope>IDENTIFICATION</scope>
</reference>
<dbReference type="SMART" id="SM00506">
    <property type="entry name" value="A1pp"/>
    <property type="match status" value="2"/>
</dbReference>
<keyword evidence="5" id="KW-0328">Glycosyltransferase</keyword>
<evidence type="ECO:0000256" key="10">
    <source>
        <dbReference type="ARBA" id="ARBA00022859"/>
    </source>
</evidence>
<dbReference type="GO" id="GO:0005737">
    <property type="term" value="C:cytoplasm"/>
    <property type="evidence" value="ECO:0007669"/>
    <property type="project" value="UniProtKB-SubCell"/>
</dbReference>
<protein>
    <submittedName>
        <fullName evidence="17">Poly [ADP-ribose] polymerase 9 isoform X1</fullName>
    </submittedName>
</protein>
<keyword evidence="8" id="KW-0677">Repeat</keyword>
<dbReference type="RefSeq" id="XP_008050989.1">
    <property type="nucleotide sequence ID" value="XM_008052798.2"/>
</dbReference>
<evidence type="ECO:0000256" key="12">
    <source>
        <dbReference type="ARBA" id="ARBA00023242"/>
    </source>
</evidence>
<dbReference type="PROSITE" id="PS51154">
    <property type="entry name" value="MACRO"/>
    <property type="match status" value="2"/>
</dbReference>
<dbReference type="GO" id="GO:0070212">
    <property type="term" value="P:protein poly-ADP-ribosylation"/>
    <property type="evidence" value="ECO:0007669"/>
    <property type="project" value="TreeGrafter"/>
</dbReference>